<keyword evidence="5 11" id="KW-1133">Transmembrane helix</keyword>
<comment type="catalytic activity">
    <reaction evidence="10 11">
        <text>L-cysteinyl-[protein] + hexadecanoyl-CoA = S-hexadecanoyl-L-cysteinyl-[protein] + CoA</text>
        <dbReference type="Rhea" id="RHEA:36683"/>
        <dbReference type="Rhea" id="RHEA-COMP:10131"/>
        <dbReference type="Rhea" id="RHEA-COMP:11032"/>
        <dbReference type="ChEBI" id="CHEBI:29950"/>
        <dbReference type="ChEBI" id="CHEBI:57287"/>
        <dbReference type="ChEBI" id="CHEBI:57379"/>
        <dbReference type="ChEBI" id="CHEBI:74151"/>
        <dbReference type="EC" id="2.3.1.225"/>
    </reaction>
</comment>
<evidence type="ECO:0000256" key="7">
    <source>
        <dbReference type="ARBA" id="ARBA00023139"/>
    </source>
</evidence>
<reference evidence="13 14" key="1">
    <citation type="submission" date="2018-11" db="EMBL/GenBank/DDBJ databases">
        <title>Genome sequence of Apiotrichum porosum DSM 27194.</title>
        <authorList>
            <person name="Aliyu H."/>
            <person name="Gorte O."/>
            <person name="Ochsenreither K."/>
        </authorList>
    </citation>
    <scope>NUCLEOTIDE SEQUENCE [LARGE SCALE GENOMIC DNA]</scope>
    <source>
        <strain evidence="13 14">DSM 27194</strain>
    </source>
</reference>
<evidence type="ECO:0000256" key="9">
    <source>
        <dbReference type="ARBA" id="ARBA00023315"/>
    </source>
</evidence>
<comment type="domain">
    <text evidence="11">The DHHC domain is required for palmitoyltransferase activity.</text>
</comment>
<dbReference type="InterPro" id="IPR039859">
    <property type="entry name" value="PFA4/ZDH16/20/ERF2-like"/>
</dbReference>
<evidence type="ECO:0000256" key="4">
    <source>
        <dbReference type="ARBA" id="ARBA00022692"/>
    </source>
</evidence>
<dbReference type="GO" id="GO:0006612">
    <property type="term" value="P:protein targeting to membrane"/>
    <property type="evidence" value="ECO:0007669"/>
    <property type="project" value="TreeGrafter"/>
</dbReference>
<evidence type="ECO:0000256" key="2">
    <source>
        <dbReference type="ARBA" id="ARBA00008574"/>
    </source>
</evidence>
<gene>
    <name evidence="13" type="ORF">EHS24_000240</name>
</gene>
<evidence type="ECO:0000313" key="13">
    <source>
        <dbReference type="EMBL" id="RSH87724.1"/>
    </source>
</evidence>
<dbReference type="AlphaFoldDB" id="A0A427Y9Q7"/>
<feature type="transmembrane region" description="Helical" evidence="11">
    <location>
        <begin position="46"/>
        <end position="67"/>
    </location>
</feature>
<keyword evidence="3 11" id="KW-0808">Transferase</keyword>
<comment type="similarity">
    <text evidence="2 11">Belongs to the DHHC palmitoyltransferase family.</text>
</comment>
<proteinExistence type="inferred from homology"/>
<dbReference type="InterPro" id="IPR001594">
    <property type="entry name" value="Palmitoyltrfase_DHHC"/>
</dbReference>
<keyword evidence="14" id="KW-1185">Reference proteome</keyword>
<evidence type="ECO:0000256" key="6">
    <source>
        <dbReference type="ARBA" id="ARBA00023136"/>
    </source>
</evidence>
<dbReference type="GO" id="GO:0005794">
    <property type="term" value="C:Golgi apparatus"/>
    <property type="evidence" value="ECO:0007669"/>
    <property type="project" value="TreeGrafter"/>
</dbReference>
<dbReference type="STRING" id="105984.A0A427Y9Q7"/>
<organism evidence="13 14">
    <name type="scientific">Apiotrichum porosum</name>
    <dbReference type="NCBI Taxonomy" id="105984"/>
    <lineage>
        <taxon>Eukaryota</taxon>
        <taxon>Fungi</taxon>
        <taxon>Dikarya</taxon>
        <taxon>Basidiomycota</taxon>
        <taxon>Agaricomycotina</taxon>
        <taxon>Tremellomycetes</taxon>
        <taxon>Trichosporonales</taxon>
        <taxon>Trichosporonaceae</taxon>
        <taxon>Apiotrichum</taxon>
    </lineage>
</organism>
<keyword evidence="9 11" id="KW-0012">Acyltransferase</keyword>
<evidence type="ECO:0000256" key="10">
    <source>
        <dbReference type="ARBA" id="ARBA00048048"/>
    </source>
</evidence>
<dbReference type="GeneID" id="39584783"/>
<evidence type="ECO:0000259" key="12">
    <source>
        <dbReference type="Pfam" id="PF01529"/>
    </source>
</evidence>
<feature type="transmembrane region" description="Helical" evidence="11">
    <location>
        <begin position="174"/>
        <end position="196"/>
    </location>
</feature>
<evidence type="ECO:0000256" key="5">
    <source>
        <dbReference type="ARBA" id="ARBA00022989"/>
    </source>
</evidence>
<dbReference type="Pfam" id="PF01529">
    <property type="entry name" value="DHHC"/>
    <property type="match status" value="1"/>
</dbReference>
<dbReference type="EMBL" id="RSCE01000001">
    <property type="protein sequence ID" value="RSH87724.1"/>
    <property type="molecule type" value="Genomic_DNA"/>
</dbReference>
<keyword evidence="7" id="KW-0564">Palmitate</keyword>
<feature type="transmembrane region" description="Helical" evidence="11">
    <location>
        <begin position="7"/>
        <end position="26"/>
    </location>
</feature>
<dbReference type="EC" id="2.3.1.225" evidence="11"/>
<dbReference type="RefSeq" id="XP_028479932.1">
    <property type="nucleotide sequence ID" value="XM_028616075.1"/>
</dbReference>
<feature type="transmembrane region" description="Helical" evidence="11">
    <location>
        <begin position="216"/>
        <end position="239"/>
    </location>
</feature>
<evidence type="ECO:0000256" key="1">
    <source>
        <dbReference type="ARBA" id="ARBA00004127"/>
    </source>
</evidence>
<name>A0A427Y9Q7_9TREE</name>
<comment type="caution">
    <text evidence="13">The sequence shown here is derived from an EMBL/GenBank/DDBJ whole genome shotgun (WGS) entry which is preliminary data.</text>
</comment>
<dbReference type="PANTHER" id="PTHR22883:SF301">
    <property type="entry name" value="PALMITOYLTRANSFERASE ZDHHC12"/>
    <property type="match status" value="1"/>
</dbReference>
<feature type="transmembrane region" description="Helical" evidence="11">
    <location>
        <begin position="260"/>
        <end position="282"/>
    </location>
</feature>
<evidence type="ECO:0000256" key="11">
    <source>
        <dbReference type="RuleBase" id="RU079119"/>
    </source>
</evidence>
<dbReference type="OrthoDB" id="302728at2759"/>
<dbReference type="PROSITE" id="PS50216">
    <property type="entry name" value="DHHC"/>
    <property type="match status" value="1"/>
</dbReference>
<dbReference type="GO" id="GO:0005783">
    <property type="term" value="C:endoplasmic reticulum"/>
    <property type="evidence" value="ECO:0007669"/>
    <property type="project" value="TreeGrafter"/>
</dbReference>
<evidence type="ECO:0000256" key="8">
    <source>
        <dbReference type="ARBA" id="ARBA00023288"/>
    </source>
</evidence>
<comment type="subcellular location">
    <subcellularLocation>
        <location evidence="1">Endomembrane system</location>
        <topology evidence="1">Multi-pass membrane protein</topology>
    </subcellularLocation>
</comment>
<accession>A0A427Y9Q7</accession>
<evidence type="ECO:0000313" key="14">
    <source>
        <dbReference type="Proteomes" id="UP000279236"/>
    </source>
</evidence>
<keyword evidence="8" id="KW-0449">Lipoprotein</keyword>
<feature type="domain" description="Palmitoyltransferase DHHC" evidence="12">
    <location>
        <begin position="136"/>
        <end position="207"/>
    </location>
</feature>
<protein>
    <recommendedName>
        <fullName evidence="11">Palmitoyltransferase</fullName>
        <ecNumber evidence="11">2.3.1.225</ecNumber>
    </recommendedName>
</protein>
<dbReference type="PANTHER" id="PTHR22883">
    <property type="entry name" value="ZINC FINGER DHHC DOMAIN CONTAINING PROTEIN"/>
    <property type="match status" value="1"/>
</dbReference>
<dbReference type="Proteomes" id="UP000279236">
    <property type="component" value="Unassembled WGS sequence"/>
</dbReference>
<keyword evidence="6 11" id="KW-0472">Membrane</keyword>
<sequence length="419" mass="46067">MPSLRPSWVIQQVVPPAILTYFAWAWRRCTWTIGRDYLFLGLNHRWLGAFYMAATNILIPSVATIFLRLYFLPSTQSVPPCRPPVDIASLKCVFECSPPPQALDDGYSLVVRGSTPAPGTADSLLSHCHRGRCGGRWKPARARHCSECGVCRAGFDHHCAFFANCLTAPHLPAFLALCFLTPLAVFVLATPVYWPLFFRAIAAWKESQVDPRAVAWWSWGPSWIVAGGPVGRWVAGLALGWRALDAVDGGLVAGSQRLEIGCLCVVGNVLAAITLALGWSTYTHIRDGELTVDKERTRALLRTRDSIAKLVAAAQPVPPALTADLERFGPRHWFFVPTPDSATWAGVILPTLPLERPYNLGPEGNLDQAVSRGRGLRWLLPWVAVRAGMAQDEVLCWPLDPDVAARLAQDADERVHAQT</sequence>
<dbReference type="GO" id="GO:0019706">
    <property type="term" value="F:protein-cysteine S-palmitoyltransferase activity"/>
    <property type="evidence" value="ECO:0007669"/>
    <property type="project" value="UniProtKB-EC"/>
</dbReference>
<keyword evidence="4 11" id="KW-0812">Transmembrane</keyword>
<evidence type="ECO:0000256" key="3">
    <source>
        <dbReference type="ARBA" id="ARBA00022679"/>
    </source>
</evidence>